<reference evidence="1 2" key="1">
    <citation type="journal article" date="2019" name="Int. J. Syst. Evol. Microbiol.">
        <title>The Global Catalogue of Microorganisms (GCM) 10K type strain sequencing project: providing services to taxonomists for standard genome sequencing and annotation.</title>
        <authorList>
            <consortium name="The Broad Institute Genomics Platform"/>
            <consortium name="The Broad Institute Genome Sequencing Center for Infectious Disease"/>
            <person name="Wu L."/>
            <person name="Ma J."/>
        </authorList>
    </citation>
    <scope>NUCLEOTIDE SEQUENCE [LARGE SCALE GENOMIC DNA]</scope>
    <source>
        <strain evidence="1 2">PSRA2</strain>
    </source>
</reference>
<dbReference type="InterPro" id="IPR014729">
    <property type="entry name" value="Rossmann-like_a/b/a_fold"/>
</dbReference>
<dbReference type="InterPro" id="IPR051786">
    <property type="entry name" value="ASN_synthetase/amidase"/>
</dbReference>
<dbReference type="SUPFAM" id="SSF56235">
    <property type="entry name" value="N-terminal nucleophile aminohydrolases (Ntn hydrolases)"/>
    <property type="match status" value="1"/>
</dbReference>
<proteinExistence type="predicted"/>
<dbReference type="Proteomes" id="UP001596406">
    <property type="component" value="Unassembled WGS sequence"/>
</dbReference>
<protein>
    <recommendedName>
        <fullName evidence="3">Asparagine synthase</fullName>
    </recommendedName>
</protein>
<evidence type="ECO:0008006" key="3">
    <source>
        <dbReference type="Google" id="ProtNLM"/>
    </source>
</evidence>
<organism evidence="1 2">
    <name type="scientific">Halomarina ordinaria</name>
    <dbReference type="NCBI Taxonomy" id="3033939"/>
    <lineage>
        <taxon>Archaea</taxon>
        <taxon>Methanobacteriati</taxon>
        <taxon>Methanobacteriota</taxon>
        <taxon>Stenosarchaea group</taxon>
        <taxon>Halobacteria</taxon>
        <taxon>Halobacteriales</taxon>
        <taxon>Natronomonadaceae</taxon>
        <taxon>Halomarina</taxon>
    </lineage>
</organism>
<dbReference type="EMBL" id="JBHSXM010000001">
    <property type="protein sequence ID" value="MFC6835090.1"/>
    <property type="molecule type" value="Genomic_DNA"/>
</dbReference>
<dbReference type="RefSeq" id="WP_304446798.1">
    <property type="nucleotide sequence ID" value="NZ_JARRAH010000001.1"/>
</dbReference>
<keyword evidence="2" id="KW-1185">Reference proteome</keyword>
<evidence type="ECO:0000313" key="1">
    <source>
        <dbReference type="EMBL" id="MFC6835090.1"/>
    </source>
</evidence>
<accession>A0ABD5U3I7</accession>
<dbReference type="InterPro" id="IPR029055">
    <property type="entry name" value="Ntn_hydrolases_N"/>
</dbReference>
<evidence type="ECO:0000313" key="2">
    <source>
        <dbReference type="Proteomes" id="UP001596406"/>
    </source>
</evidence>
<dbReference type="Gene3D" id="3.60.20.10">
    <property type="entry name" value="Glutamine Phosphoribosylpyrophosphate, subunit 1, domain 1"/>
    <property type="match status" value="1"/>
</dbReference>
<dbReference type="PANTHER" id="PTHR43284:SF1">
    <property type="entry name" value="ASPARAGINE SYNTHETASE"/>
    <property type="match status" value="1"/>
</dbReference>
<sequence>MNSTKSEYCLTYESEWSTVESTSVRGSGFVAGECYSTERLCTFFEGANSTRELVDKLRSVNGFFALITEVDGDLVLATDRIQSIPLFYTNSTDGVLVGTDSSQIVDRVGRSNRDPVHEAEYIVTGYVTGRDTLFDDIYQVQAGEFVVLSEDASAPAHREQYYRYRHETPRESTTRELLSDLDDVLVAAFSRLIDYADGRPIVLNMSAGYDSRLLATMLARLEYENTIAFTYEYSGDESKYCEEIADSLGLEWVYVTQDHDEWREWYHSDKRVELDRNAGIIDAVPTIGPAIALKKLSEDGRVPEDSVFVTGDAASTTGDHIPASLIDANNGSLEQYIDSILSNHYELFEWSSEFDEVFRDRIVRATDIDGLSTRDDVIDAFELWDWQERQAKHILRNGLFDFWGYDWWHPLWDTEFVNFWLTVAPEHRYDRSLYERYTKELYADVADRSISEVETSFHERSSWVRKIERVLTGTPLKDPVERIYREYMSPRTYDGNPIWGIMSRDQFDEIHSGRQVIHTFRILNVLGRLSLEPRGDGCTFKNGICLSDIENNLFDN</sequence>
<name>A0ABD5U3I7_9EURY</name>
<dbReference type="PANTHER" id="PTHR43284">
    <property type="entry name" value="ASPARAGINE SYNTHETASE (GLUTAMINE-HYDROLYZING)"/>
    <property type="match status" value="1"/>
</dbReference>
<dbReference type="SUPFAM" id="SSF52402">
    <property type="entry name" value="Adenine nucleotide alpha hydrolases-like"/>
    <property type="match status" value="1"/>
</dbReference>
<dbReference type="AlphaFoldDB" id="A0ABD5U3I7"/>
<dbReference type="Gene3D" id="3.40.50.620">
    <property type="entry name" value="HUPs"/>
    <property type="match status" value="1"/>
</dbReference>
<comment type="caution">
    <text evidence="1">The sequence shown here is derived from an EMBL/GenBank/DDBJ whole genome shotgun (WGS) entry which is preliminary data.</text>
</comment>
<gene>
    <name evidence="1" type="ORF">ACFQHK_01040</name>
</gene>